<dbReference type="Pfam" id="PF03763">
    <property type="entry name" value="Remorin_C"/>
    <property type="match status" value="1"/>
</dbReference>
<evidence type="ECO:0000259" key="2">
    <source>
        <dbReference type="Pfam" id="PF03763"/>
    </source>
</evidence>
<dbReference type="OrthoDB" id="684343at2759"/>
<evidence type="ECO:0000256" key="1">
    <source>
        <dbReference type="ARBA" id="ARBA00005711"/>
    </source>
</evidence>
<sequence>MVVVNIPNFAYMGRGESLSRVNRDKMISYVKAWEETEKANCNNRFERAIARIRAWETSKQSMVDANLSQAEQRLEKRRASVVENMKNESAEIHRIALEKVARAEARRNEELIAIEEESTRCQMEGRTPRSCLMPCFET</sequence>
<gene>
    <name evidence="3" type="ORF">KP509_04G101900</name>
</gene>
<protein>
    <recommendedName>
        <fullName evidence="2">Remorin C-terminal domain-containing protein</fullName>
    </recommendedName>
</protein>
<accession>A0A8T2V307</accession>
<proteinExistence type="inferred from homology"/>
<evidence type="ECO:0000313" key="4">
    <source>
        <dbReference type="Proteomes" id="UP000825935"/>
    </source>
</evidence>
<evidence type="ECO:0000313" key="3">
    <source>
        <dbReference type="EMBL" id="KAH7440323.1"/>
    </source>
</evidence>
<dbReference type="Proteomes" id="UP000825935">
    <property type="component" value="Chromosome 4"/>
</dbReference>
<organism evidence="3 4">
    <name type="scientific">Ceratopteris richardii</name>
    <name type="common">Triangle waterfern</name>
    <dbReference type="NCBI Taxonomy" id="49495"/>
    <lineage>
        <taxon>Eukaryota</taxon>
        <taxon>Viridiplantae</taxon>
        <taxon>Streptophyta</taxon>
        <taxon>Embryophyta</taxon>
        <taxon>Tracheophyta</taxon>
        <taxon>Polypodiopsida</taxon>
        <taxon>Polypodiidae</taxon>
        <taxon>Polypodiales</taxon>
        <taxon>Pteridineae</taxon>
        <taxon>Pteridaceae</taxon>
        <taxon>Parkerioideae</taxon>
        <taxon>Ceratopteris</taxon>
    </lineage>
</organism>
<reference evidence="3" key="1">
    <citation type="submission" date="2021-08" db="EMBL/GenBank/DDBJ databases">
        <title>WGS assembly of Ceratopteris richardii.</title>
        <authorList>
            <person name="Marchant D.B."/>
            <person name="Chen G."/>
            <person name="Jenkins J."/>
            <person name="Shu S."/>
            <person name="Leebens-Mack J."/>
            <person name="Grimwood J."/>
            <person name="Schmutz J."/>
            <person name="Soltis P."/>
            <person name="Soltis D."/>
            <person name="Chen Z.-H."/>
        </authorList>
    </citation>
    <scope>NUCLEOTIDE SEQUENCE</scope>
    <source>
        <strain evidence="3">Whitten #5841</strain>
        <tissue evidence="3">Leaf</tissue>
    </source>
</reference>
<dbReference type="PANTHER" id="PTHR31775:SF5">
    <property type="entry name" value="REMORIN 1.4"/>
    <property type="match status" value="1"/>
</dbReference>
<keyword evidence="4" id="KW-1185">Reference proteome</keyword>
<dbReference type="InterPro" id="IPR005516">
    <property type="entry name" value="Remorin_C"/>
</dbReference>
<name>A0A8T2V307_CERRI</name>
<comment type="similarity">
    <text evidence="1">Belongs to the remorin family.</text>
</comment>
<dbReference type="PANTHER" id="PTHR31775">
    <property type="entry name" value="OS02G0117200 PROTEIN"/>
    <property type="match status" value="1"/>
</dbReference>
<feature type="domain" description="Remorin C-terminal" evidence="2">
    <location>
        <begin position="26"/>
        <end position="129"/>
    </location>
</feature>
<comment type="caution">
    <text evidence="3">The sequence shown here is derived from an EMBL/GenBank/DDBJ whole genome shotgun (WGS) entry which is preliminary data.</text>
</comment>
<dbReference type="EMBL" id="CM035409">
    <property type="protein sequence ID" value="KAH7440323.1"/>
    <property type="molecule type" value="Genomic_DNA"/>
</dbReference>
<dbReference type="AlphaFoldDB" id="A0A8T2V307"/>